<reference evidence="2" key="1">
    <citation type="submission" date="2013-10" db="EMBL/GenBank/DDBJ databases">
        <authorList>
            <person name="Schartl M."/>
            <person name="Warren W."/>
        </authorList>
    </citation>
    <scope>NUCLEOTIDE SEQUENCE [LARGE SCALE GENOMIC DNA]</scope>
    <source>
        <strain evidence="2">female</strain>
    </source>
</reference>
<evidence type="ECO:0000313" key="1">
    <source>
        <dbReference type="Ensembl" id="ENSPFOP00000023741.1"/>
    </source>
</evidence>
<keyword evidence="2" id="KW-1185">Reference proteome</keyword>
<dbReference type="Ensembl" id="ENSPFOT00000022428.1">
    <property type="protein sequence ID" value="ENSPFOP00000023741.1"/>
    <property type="gene ID" value="ENSPFOG00000023661.1"/>
</dbReference>
<dbReference type="OMA" id="LMAQTII"/>
<reference evidence="1" key="3">
    <citation type="submission" date="2025-09" db="UniProtKB">
        <authorList>
            <consortium name="Ensembl"/>
        </authorList>
    </citation>
    <scope>IDENTIFICATION</scope>
</reference>
<dbReference type="EMBL" id="AYCK01004937">
    <property type="status" value="NOT_ANNOTATED_CDS"/>
    <property type="molecule type" value="Genomic_DNA"/>
</dbReference>
<organism evidence="1 2">
    <name type="scientific">Poecilia formosa</name>
    <name type="common">Amazon molly</name>
    <name type="synonym">Limia formosa</name>
    <dbReference type="NCBI Taxonomy" id="48698"/>
    <lineage>
        <taxon>Eukaryota</taxon>
        <taxon>Metazoa</taxon>
        <taxon>Chordata</taxon>
        <taxon>Craniata</taxon>
        <taxon>Vertebrata</taxon>
        <taxon>Euteleostomi</taxon>
        <taxon>Actinopterygii</taxon>
        <taxon>Neopterygii</taxon>
        <taxon>Teleostei</taxon>
        <taxon>Neoteleostei</taxon>
        <taxon>Acanthomorphata</taxon>
        <taxon>Ovalentaria</taxon>
        <taxon>Atherinomorphae</taxon>
        <taxon>Cyprinodontiformes</taxon>
        <taxon>Poeciliidae</taxon>
        <taxon>Poeciliinae</taxon>
        <taxon>Poecilia</taxon>
    </lineage>
</organism>
<reference evidence="1" key="2">
    <citation type="submission" date="2025-08" db="UniProtKB">
        <authorList>
            <consortium name="Ensembl"/>
        </authorList>
    </citation>
    <scope>IDENTIFICATION</scope>
</reference>
<evidence type="ECO:0000313" key="2">
    <source>
        <dbReference type="Proteomes" id="UP000028760"/>
    </source>
</evidence>
<name>A0A096LX50_POEFO</name>
<protein>
    <submittedName>
        <fullName evidence="1">Uncharacterized protein</fullName>
    </submittedName>
</protein>
<accession>A0A096LX50</accession>
<sequence length="83" mass="9270">ARWPDAGRLVEAICSRLCCLHPAATRVRGPMRTRRSLIHADCVAVLASLRLMAQTIIQLFELNQRIILQWCLTNGRSSGRGPC</sequence>
<proteinExistence type="predicted"/>
<dbReference type="Proteomes" id="UP000028760">
    <property type="component" value="Unassembled WGS sequence"/>
</dbReference>
<dbReference type="AlphaFoldDB" id="A0A096LX50"/>